<accession>A0A5B7J3C6</accession>
<dbReference type="AlphaFoldDB" id="A0A5B7J3C6"/>
<reference evidence="1 2" key="1">
    <citation type="submission" date="2019-05" db="EMBL/GenBank/DDBJ databases">
        <title>Another draft genome of Portunus trituberculatus and its Hox gene families provides insights of decapod evolution.</title>
        <authorList>
            <person name="Jeong J.-H."/>
            <person name="Song I."/>
            <person name="Kim S."/>
            <person name="Choi T."/>
            <person name="Kim D."/>
            <person name="Ryu S."/>
            <person name="Kim W."/>
        </authorList>
    </citation>
    <scope>NUCLEOTIDE SEQUENCE [LARGE SCALE GENOMIC DNA]</scope>
    <source>
        <tissue evidence="1">Muscle</tissue>
    </source>
</reference>
<dbReference type="Proteomes" id="UP000324222">
    <property type="component" value="Unassembled WGS sequence"/>
</dbReference>
<organism evidence="1 2">
    <name type="scientific">Portunus trituberculatus</name>
    <name type="common">Swimming crab</name>
    <name type="synonym">Neptunus trituberculatus</name>
    <dbReference type="NCBI Taxonomy" id="210409"/>
    <lineage>
        <taxon>Eukaryota</taxon>
        <taxon>Metazoa</taxon>
        <taxon>Ecdysozoa</taxon>
        <taxon>Arthropoda</taxon>
        <taxon>Crustacea</taxon>
        <taxon>Multicrustacea</taxon>
        <taxon>Malacostraca</taxon>
        <taxon>Eumalacostraca</taxon>
        <taxon>Eucarida</taxon>
        <taxon>Decapoda</taxon>
        <taxon>Pleocyemata</taxon>
        <taxon>Brachyura</taxon>
        <taxon>Eubrachyura</taxon>
        <taxon>Portunoidea</taxon>
        <taxon>Portunidae</taxon>
        <taxon>Portuninae</taxon>
        <taxon>Portunus</taxon>
    </lineage>
</organism>
<comment type="caution">
    <text evidence="1">The sequence shown here is derived from an EMBL/GenBank/DDBJ whole genome shotgun (WGS) entry which is preliminary data.</text>
</comment>
<evidence type="ECO:0000313" key="1">
    <source>
        <dbReference type="EMBL" id="MPC88107.1"/>
    </source>
</evidence>
<evidence type="ECO:0000313" key="2">
    <source>
        <dbReference type="Proteomes" id="UP000324222"/>
    </source>
</evidence>
<sequence>MGKNTIAKNFIRYHEVVGRWRRARNKP</sequence>
<keyword evidence="2" id="KW-1185">Reference proteome</keyword>
<name>A0A5B7J3C6_PORTR</name>
<proteinExistence type="predicted"/>
<protein>
    <submittedName>
        <fullName evidence="1">Uncharacterized protein</fullName>
    </submittedName>
</protein>
<gene>
    <name evidence="1" type="ORF">E2C01_082999</name>
</gene>
<dbReference type="EMBL" id="VSRR010076657">
    <property type="protein sequence ID" value="MPC88107.1"/>
    <property type="molecule type" value="Genomic_DNA"/>
</dbReference>